<name>A0A1B6KT85_9HEMI</name>
<organism evidence="1">
    <name type="scientific">Graphocephala atropunctata</name>
    <dbReference type="NCBI Taxonomy" id="36148"/>
    <lineage>
        <taxon>Eukaryota</taxon>
        <taxon>Metazoa</taxon>
        <taxon>Ecdysozoa</taxon>
        <taxon>Arthropoda</taxon>
        <taxon>Hexapoda</taxon>
        <taxon>Insecta</taxon>
        <taxon>Pterygota</taxon>
        <taxon>Neoptera</taxon>
        <taxon>Paraneoptera</taxon>
        <taxon>Hemiptera</taxon>
        <taxon>Auchenorrhyncha</taxon>
        <taxon>Membracoidea</taxon>
        <taxon>Cicadellidae</taxon>
        <taxon>Cicadellinae</taxon>
        <taxon>Cicadellini</taxon>
        <taxon>Graphocephala</taxon>
    </lineage>
</organism>
<dbReference type="EMBL" id="GEBQ01025315">
    <property type="protein sequence ID" value="JAT14662.1"/>
    <property type="molecule type" value="Transcribed_RNA"/>
</dbReference>
<sequence length="140" mass="15934">MIPNKTKITVKHEDVRNRTPSRGIDSLKHIFSYSGGDFDYESARSFKVVTDTQVITVSPTYIFPTRSTVVFGYTLEGKHEFLNLLNADDLLQKLELQAKVELASHSSDYEYKKICLRNRNRGSRTTGPSTDGIVSLFERK</sequence>
<evidence type="ECO:0000313" key="1">
    <source>
        <dbReference type="EMBL" id="JAT14662.1"/>
    </source>
</evidence>
<dbReference type="AlphaFoldDB" id="A0A1B6KT85"/>
<feature type="non-terminal residue" evidence="1">
    <location>
        <position position="140"/>
    </location>
</feature>
<proteinExistence type="predicted"/>
<protein>
    <submittedName>
        <fullName evidence="1">Uncharacterized protein</fullName>
    </submittedName>
</protein>
<reference evidence="1" key="1">
    <citation type="submission" date="2015-11" db="EMBL/GenBank/DDBJ databases">
        <title>De novo transcriptome assembly of four potential Pierce s Disease insect vectors from Arizona vineyards.</title>
        <authorList>
            <person name="Tassone E.E."/>
        </authorList>
    </citation>
    <scope>NUCLEOTIDE SEQUENCE</scope>
</reference>
<accession>A0A1B6KT85</accession>
<gene>
    <name evidence="1" type="ORF">g.37361</name>
</gene>